<evidence type="ECO:0000313" key="1">
    <source>
        <dbReference type="EMBL" id="MBB2506006.1"/>
    </source>
</evidence>
<dbReference type="AlphaFoldDB" id="A0A8E1W8D2"/>
<name>A0A8E1W8D2_9PSEU</name>
<gene>
    <name evidence="1" type="ORF">H5411_43710</name>
</gene>
<evidence type="ECO:0000313" key="2">
    <source>
        <dbReference type="Proteomes" id="UP000550260"/>
    </source>
</evidence>
<dbReference type="Proteomes" id="UP000550260">
    <property type="component" value="Unassembled WGS sequence"/>
</dbReference>
<dbReference type="InterPro" id="IPR006311">
    <property type="entry name" value="TAT_signal"/>
</dbReference>
<protein>
    <recommendedName>
        <fullName evidence="3">HNH endonuclease</fullName>
    </recommendedName>
</protein>
<evidence type="ECO:0008006" key="3">
    <source>
        <dbReference type="Google" id="ProtNLM"/>
    </source>
</evidence>
<dbReference type="RefSeq" id="WP_183127562.1">
    <property type="nucleotide sequence ID" value="NZ_JACJHR010000135.1"/>
</dbReference>
<comment type="caution">
    <text evidence="1">The sequence shown here is derived from an EMBL/GenBank/DDBJ whole genome shotgun (WGS) entry which is preliminary data.</text>
</comment>
<accession>A0A8E1W8D2</accession>
<organism evidence="1 2">
    <name type="scientific">Amycolatopsis echigonensis</name>
    <dbReference type="NCBI Taxonomy" id="2576905"/>
    <lineage>
        <taxon>Bacteria</taxon>
        <taxon>Bacillati</taxon>
        <taxon>Actinomycetota</taxon>
        <taxon>Actinomycetes</taxon>
        <taxon>Pseudonocardiales</taxon>
        <taxon>Pseudonocardiaceae</taxon>
        <taxon>Amycolatopsis</taxon>
    </lineage>
</organism>
<dbReference type="PROSITE" id="PS51318">
    <property type="entry name" value="TAT"/>
    <property type="match status" value="1"/>
</dbReference>
<reference evidence="1 2" key="1">
    <citation type="submission" date="2020-08" db="EMBL/GenBank/DDBJ databases">
        <title>Amycolatopsis echigonensis JCM 21831.</title>
        <authorList>
            <person name="Tedsree N."/>
            <person name="Kuncharoen N."/>
            <person name="Likhitwitayawuid K."/>
            <person name="Tanasupawat S."/>
        </authorList>
    </citation>
    <scope>NUCLEOTIDE SEQUENCE [LARGE SCALE GENOMIC DNA]</scope>
    <source>
        <strain evidence="1 2">JCM 21831</strain>
    </source>
</reference>
<sequence length="151" mass="16632">MLRRTPLQRRGFLARGAALARTSPLRARSGKTKAEARSEWSVRTGRDVVYARSGGTCEVRVLGVCEGLAAEWQHRKARAQGGEWNPANGLHVCSACHRWIHHNPAEATAAGWTVPRDQDPAAVPVEDYPNWGRVLLDDHGVIHIVQKGQTT</sequence>
<proteinExistence type="predicted"/>
<dbReference type="EMBL" id="JACJHR010000135">
    <property type="protein sequence ID" value="MBB2506006.1"/>
    <property type="molecule type" value="Genomic_DNA"/>
</dbReference>